<evidence type="ECO:0000313" key="1">
    <source>
        <dbReference type="EMBL" id="SHK55211.1"/>
    </source>
</evidence>
<name>A0A1M6TE32_9CLOT</name>
<keyword evidence="2" id="KW-1185">Reference proteome</keyword>
<protein>
    <submittedName>
        <fullName evidence="1">Uncharacterized protein</fullName>
    </submittedName>
</protein>
<dbReference type="EMBL" id="FRAD01000045">
    <property type="protein sequence ID" value="SHK55211.1"/>
    <property type="molecule type" value="Genomic_DNA"/>
</dbReference>
<sequence>AGNAKAIYNSGENGLYGVNMDEMATIKFQPVVKENAVETVLSFNADSTTKVARVLVGTYDANGKLLSSSVEQANITPGGEIKVTNNIKIPEGAKTLKVFLWESKPNFGPLKRAFVKSL</sequence>
<dbReference type="Proteomes" id="UP000183952">
    <property type="component" value="Unassembled WGS sequence"/>
</dbReference>
<reference evidence="1 2" key="1">
    <citation type="submission" date="2016-11" db="EMBL/GenBank/DDBJ databases">
        <authorList>
            <person name="Jaros S."/>
            <person name="Januszkiewicz K."/>
            <person name="Wedrychowicz H."/>
        </authorList>
    </citation>
    <scope>NUCLEOTIDE SEQUENCE [LARGE SCALE GENOMIC DNA]</scope>
    <source>
        <strain evidence="1 2">DSM 3090</strain>
    </source>
</reference>
<accession>A0A1M6TE32</accession>
<evidence type="ECO:0000313" key="2">
    <source>
        <dbReference type="Proteomes" id="UP000183952"/>
    </source>
</evidence>
<gene>
    <name evidence="1" type="ORF">SAMN02745248_02794</name>
</gene>
<feature type="non-terminal residue" evidence="1">
    <location>
        <position position="1"/>
    </location>
</feature>
<proteinExistence type="predicted"/>
<dbReference type="RefSeq" id="WP_178139285.1">
    <property type="nucleotide sequence ID" value="NZ_FRAD01000045.1"/>
</dbReference>
<organism evidence="1 2">
    <name type="scientific">Hathewaya proteolytica DSM 3090</name>
    <dbReference type="NCBI Taxonomy" id="1121331"/>
    <lineage>
        <taxon>Bacteria</taxon>
        <taxon>Bacillati</taxon>
        <taxon>Bacillota</taxon>
        <taxon>Clostridia</taxon>
        <taxon>Eubacteriales</taxon>
        <taxon>Clostridiaceae</taxon>
        <taxon>Hathewaya</taxon>
    </lineage>
</organism>
<dbReference type="AlphaFoldDB" id="A0A1M6TE32"/>